<dbReference type="GO" id="GO:1903806">
    <property type="term" value="P:L-isoleucine import across plasma membrane"/>
    <property type="evidence" value="ECO:0007669"/>
    <property type="project" value="TreeGrafter"/>
</dbReference>
<feature type="transmembrane region" description="Helical" evidence="10">
    <location>
        <begin position="98"/>
        <end position="117"/>
    </location>
</feature>
<evidence type="ECO:0000256" key="4">
    <source>
        <dbReference type="ARBA" id="ARBA00022519"/>
    </source>
</evidence>
<name>A0A157RCT2_9BORD</name>
<dbReference type="PANTHER" id="PTHR11795:SF371">
    <property type="entry name" value="HIGH-AFFINITY BRANCHED-CHAIN AMINO ACID TRANSPORT SYSTEM PERMEASE PROTEIN LIVH"/>
    <property type="match status" value="1"/>
</dbReference>
<dbReference type="CDD" id="cd06582">
    <property type="entry name" value="TM_PBP1_LivH_like"/>
    <property type="match status" value="1"/>
</dbReference>
<dbReference type="PANTHER" id="PTHR11795">
    <property type="entry name" value="BRANCHED-CHAIN AMINO ACID TRANSPORT SYSTEM PERMEASE PROTEIN LIVH"/>
    <property type="match status" value="1"/>
</dbReference>
<evidence type="ECO:0000256" key="9">
    <source>
        <dbReference type="ARBA" id="ARBA00037998"/>
    </source>
</evidence>
<keyword evidence="3" id="KW-1003">Cell membrane</keyword>
<dbReference type="PATRIC" id="fig|123899.6.peg.1483"/>
<evidence type="ECO:0000313" key="11">
    <source>
        <dbReference type="EMBL" id="SAI68770.1"/>
    </source>
</evidence>
<dbReference type="STRING" id="123899.SAMEA3906487_01504"/>
<dbReference type="GO" id="GO:0015190">
    <property type="term" value="F:L-leucine transmembrane transporter activity"/>
    <property type="evidence" value="ECO:0007669"/>
    <property type="project" value="TreeGrafter"/>
</dbReference>
<evidence type="ECO:0000256" key="6">
    <source>
        <dbReference type="ARBA" id="ARBA00022970"/>
    </source>
</evidence>
<feature type="transmembrane region" description="Helical" evidence="10">
    <location>
        <begin position="137"/>
        <end position="161"/>
    </location>
</feature>
<dbReference type="GO" id="GO:0005886">
    <property type="term" value="C:plasma membrane"/>
    <property type="evidence" value="ECO:0007669"/>
    <property type="project" value="UniProtKB-SubCell"/>
</dbReference>
<dbReference type="GO" id="GO:0042941">
    <property type="term" value="P:D-alanine transmembrane transport"/>
    <property type="evidence" value="ECO:0007669"/>
    <property type="project" value="TreeGrafter"/>
</dbReference>
<dbReference type="GO" id="GO:0015192">
    <property type="term" value="F:L-phenylalanine transmembrane transporter activity"/>
    <property type="evidence" value="ECO:0007669"/>
    <property type="project" value="TreeGrafter"/>
</dbReference>
<keyword evidence="7 10" id="KW-1133">Transmembrane helix</keyword>
<reference evidence="11 12" key="1">
    <citation type="submission" date="2016-04" db="EMBL/GenBank/DDBJ databases">
        <authorList>
            <consortium name="Pathogen Informatics"/>
        </authorList>
    </citation>
    <scope>NUCLEOTIDE SEQUENCE [LARGE SCALE GENOMIC DNA]</scope>
    <source>
        <strain evidence="11 12">H044680328</strain>
    </source>
</reference>
<comment type="subcellular location">
    <subcellularLocation>
        <location evidence="1">Cell membrane</location>
        <topology evidence="1">Multi-pass membrane protein</topology>
    </subcellularLocation>
</comment>
<dbReference type="InterPro" id="IPR052157">
    <property type="entry name" value="BCAA_transport_permease"/>
</dbReference>
<accession>A0A157RCT2</accession>
<dbReference type="Proteomes" id="UP000076825">
    <property type="component" value="Chromosome 1"/>
</dbReference>
<dbReference type="GeneID" id="56591206"/>
<comment type="similarity">
    <text evidence="9">Belongs to the binding-protein-dependent transport system permease family. LivHM subfamily.</text>
</comment>
<dbReference type="KEGG" id="btrm:SAMEA390648701504"/>
<keyword evidence="6" id="KW-0029">Amino-acid transport</keyword>
<evidence type="ECO:0000256" key="2">
    <source>
        <dbReference type="ARBA" id="ARBA00022448"/>
    </source>
</evidence>
<keyword evidence="4" id="KW-0997">Cell inner membrane</keyword>
<dbReference type="EMBL" id="LT546645">
    <property type="protein sequence ID" value="SAI68770.1"/>
    <property type="molecule type" value="Genomic_DNA"/>
</dbReference>
<dbReference type="OrthoDB" id="9807115at2"/>
<keyword evidence="12" id="KW-1185">Reference proteome</keyword>
<organism evidence="11 12">
    <name type="scientific">Bordetella trematum</name>
    <dbReference type="NCBI Taxonomy" id="123899"/>
    <lineage>
        <taxon>Bacteria</taxon>
        <taxon>Pseudomonadati</taxon>
        <taxon>Pseudomonadota</taxon>
        <taxon>Betaproteobacteria</taxon>
        <taxon>Burkholderiales</taxon>
        <taxon>Alcaligenaceae</taxon>
        <taxon>Bordetella</taxon>
    </lineage>
</organism>
<keyword evidence="5 10" id="KW-0812">Transmembrane</keyword>
<dbReference type="eggNOG" id="COG0559">
    <property type="taxonomic scope" value="Bacteria"/>
</dbReference>
<dbReference type="GO" id="GO:0005304">
    <property type="term" value="F:L-valine transmembrane transporter activity"/>
    <property type="evidence" value="ECO:0007669"/>
    <property type="project" value="TreeGrafter"/>
</dbReference>
<evidence type="ECO:0000256" key="10">
    <source>
        <dbReference type="SAM" id="Phobius"/>
    </source>
</evidence>
<feature type="transmembrane region" description="Helical" evidence="10">
    <location>
        <begin position="258"/>
        <end position="279"/>
    </location>
</feature>
<evidence type="ECO:0000313" key="12">
    <source>
        <dbReference type="Proteomes" id="UP000076825"/>
    </source>
</evidence>
<sequence length="292" mass="31365">MELIAIINAVINGIVLGTLLSLPILAITMVFGISRFPNAATGDYMTLGAYTAVATQTWISGSLVLAVLSAGLVTALVSVFFYLWVFRALAQRSNVARLIASLGVAFVVRTTITFFAGQDQYNLEMPRLMRAWNFHGIRILPMDVYILLTAIGALAIAFVILHATPLGRRMRAVADNPDLAAASGIRARRVMLYLWVLSGFFCGLGGVLLAIKAVVMPELGFELLMPMFAAVVLGGVGNPIGAVVGSLIFGISQEVATLYVGPSYKIVMAFLVLLVLLLFRPQGLFGRPMLAR</sequence>
<proteinExistence type="inferred from homology"/>
<feature type="transmembrane region" description="Helical" evidence="10">
    <location>
        <begin position="192"/>
        <end position="215"/>
    </location>
</feature>
<keyword evidence="2" id="KW-0813">Transport</keyword>
<dbReference type="GO" id="GO:0015188">
    <property type="term" value="F:L-isoleucine transmembrane transporter activity"/>
    <property type="evidence" value="ECO:0007669"/>
    <property type="project" value="TreeGrafter"/>
</dbReference>
<feature type="transmembrane region" description="Helical" evidence="10">
    <location>
        <begin position="6"/>
        <end position="31"/>
    </location>
</feature>
<evidence type="ECO:0000256" key="8">
    <source>
        <dbReference type="ARBA" id="ARBA00023136"/>
    </source>
</evidence>
<gene>
    <name evidence="11" type="primary">livH_6</name>
    <name evidence="11" type="ORF">SAMEA3906487_01504</name>
</gene>
<evidence type="ECO:0000256" key="7">
    <source>
        <dbReference type="ARBA" id="ARBA00022989"/>
    </source>
</evidence>
<feature type="transmembrane region" description="Helical" evidence="10">
    <location>
        <begin position="227"/>
        <end position="251"/>
    </location>
</feature>
<dbReference type="AlphaFoldDB" id="A0A157RCT2"/>
<keyword evidence="8 10" id="KW-0472">Membrane</keyword>
<dbReference type="RefSeq" id="WP_025513914.1">
    <property type="nucleotide sequence ID" value="NZ_CP016340.1"/>
</dbReference>
<evidence type="ECO:0000256" key="5">
    <source>
        <dbReference type="ARBA" id="ARBA00022692"/>
    </source>
</evidence>
<dbReference type="Pfam" id="PF02653">
    <property type="entry name" value="BPD_transp_2"/>
    <property type="match status" value="1"/>
</dbReference>
<evidence type="ECO:0000256" key="3">
    <source>
        <dbReference type="ARBA" id="ARBA00022475"/>
    </source>
</evidence>
<dbReference type="InterPro" id="IPR001851">
    <property type="entry name" value="ABC_transp_permease"/>
</dbReference>
<dbReference type="GO" id="GO:0015808">
    <property type="term" value="P:L-alanine transport"/>
    <property type="evidence" value="ECO:0007669"/>
    <property type="project" value="TreeGrafter"/>
</dbReference>
<evidence type="ECO:0000256" key="1">
    <source>
        <dbReference type="ARBA" id="ARBA00004651"/>
    </source>
</evidence>
<feature type="transmembrane region" description="Helical" evidence="10">
    <location>
        <begin position="65"/>
        <end position="86"/>
    </location>
</feature>
<protein>
    <submittedName>
        <fullName evidence="11">ABC transporter permease</fullName>
    </submittedName>
</protein>